<reference evidence="3" key="2">
    <citation type="journal article" date="2016" name="Int. J. Syst. Evol. Microbiol.">
        <title>Caldimicrobium thiodismutans sp. nov., a sulfur-disproportionating bacterium isolated from a hot spring.</title>
        <authorList>
            <person name="Kojima H."/>
            <person name="Umezawa K."/>
            <person name="Fukui M."/>
        </authorList>
    </citation>
    <scope>NUCLEOTIDE SEQUENCE [LARGE SCALE GENOMIC DNA]</scope>
    <source>
        <strain evidence="3">TF1</strain>
    </source>
</reference>
<feature type="transmembrane region" description="Helical" evidence="1">
    <location>
        <begin position="20"/>
        <end position="38"/>
    </location>
</feature>
<reference evidence="2 3" key="1">
    <citation type="journal article" date="2016" name="Int. J. Syst. Evol. Microbiol.">
        <title>Caldimicrobium thiodismutans sp. nov., a sulfur-disproportionating bacterium isolated from a hot spring, and emended description of the genus Caldimicrobium.</title>
        <authorList>
            <person name="Kojima H."/>
            <person name="Umezawa K."/>
            <person name="Fukui M."/>
        </authorList>
    </citation>
    <scope>NUCLEOTIDE SEQUENCE [LARGE SCALE GENOMIC DNA]</scope>
    <source>
        <strain evidence="2 3">TF1</strain>
    </source>
</reference>
<accession>A0A0U5AJK6</accession>
<evidence type="ECO:0000256" key="1">
    <source>
        <dbReference type="SAM" id="Phobius"/>
    </source>
</evidence>
<evidence type="ECO:0000313" key="3">
    <source>
        <dbReference type="Proteomes" id="UP000068196"/>
    </source>
</evidence>
<dbReference type="STRING" id="1653476.THC_1723"/>
<dbReference type="Proteomes" id="UP000068196">
    <property type="component" value="Chromosome"/>
</dbReference>
<dbReference type="RefSeq" id="WP_068516203.1">
    <property type="nucleotide sequence ID" value="NZ_AP014945.1"/>
</dbReference>
<evidence type="ECO:0000313" key="2">
    <source>
        <dbReference type="EMBL" id="BAU24083.1"/>
    </source>
</evidence>
<gene>
    <name evidence="2" type="ORF">THC_1723</name>
</gene>
<keyword evidence="1" id="KW-1133">Transmembrane helix</keyword>
<dbReference type="KEGG" id="cthi:THC_1723"/>
<keyword evidence="1" id="KW-0472">Membrane</keyword>
<organism evidence="2 3">
    <name type="scientific">Caldimicrobium thiodismutans</name>
    <dbReference type="NCBI Taxonomy" id="1653476"/>
    <lineage>
        <taxon>Bacteria</taxon>
        <taxon>Pseudomonadati</taxon>
        <taxon>Thermodesulfobacteriota</taxon>
        <taxon>Thermodesulfobacteria</taxon>
        <taxon>Thermodesulfobacteriales</taxon>
        <taxon>Thermodesulfobacteriaceae</taxon>
        <taxon>Caldimicrobium</taxon>
    </lineage>
</organism>
<name>A0A0U5AJK6_9BACT</name>
<dbReference type="EMBL" id="AP014945">
    <property type="protein sequence ID" value="BAU24083.1"/>
    <property type="molecule type" value="Genomic_DNA"/>
</dbReference>
<protein>
    <submittedName>
        <fullName evidence="2">Uncharacterized protein</fullName>
    </submittedName>
</protein>
<sequence>MSLNFKFLKEEVGAYYKKEFYFWIFGVLFFGISLFFLVKELKTFIALKESYGKIEESYYRIQPEIVRLKEALSKVDWQREFKKRELEVSLEVDLRNHQQAFTTLEALTNSQLDTFFSLREMKFERQEGKNPILNIKGTKIIFQ</sequence>
<proteinExistence type="predicted"/>
<dbReference type="AlphaFoldDB" id="A0A0U5AJK6"/>
<keyword evidence="1" id="KW-0812">Transmembrane</keyword>
<keyword evidence="3" id="KW-1185">Reference proteome</keyword>